<evidence type="ECO:0000313" key="3">
    <source>
        <dbReference type="Proteomes" id="UP001500403"/>
    </source>
</evidence>
<keyword evidence="3" id="KW-1185">Reference proteome</keyword>
<evidence type="ECO:0000256" key="1">
    <source>
        <dbReference type="SAM" id="MobiDB-lite"/>
    </source>
</evidence>
<gene>
    <name evidence="2" type="ORF">GCM10010446_33410</name>
</gene>
<protein>
    <submittedName>
        <fullName evidence="2">Uncharacterized protein</fullName>
    </submittedName>
</protein>
<accession>A0ABN3XA22</accession>
<name>A0ABN3XA22_9ACTN</name>
<feature type="region of interest" description="Disordered" evidence="1">
    <location>
        <begin position="19"/>
        <end position="44"/>
    </location>
</feature>
<proteinExistence type="predicted"/>
<reference evidence="2 3" key="1">
    <citation type="journal article" date="2019" name="Int. J. Syst. Evol. Microbiol.">
        <title>The Global Catalogue of Microorganisms (GCM) 10K type strain sequencing project: providing services to taxonomists for standard genome sequencing and annotation.</title>
        <authorList>
            <consortium name="The Broad Institute Genomics Platform"/>
            <consortium name="The Broad Institute Genome Sequencing Center for Infectious Disease"/>
            <person name="Wu L."/>
            <person name="Ma J."/>
        </authorList>
    </citation>
    <scope>NUCLEOTIDE SEQUENCE [LARGE SCALE GENOMIC DNA]</scope>
    <source>
        <strain evidence="2 3">JCM 9088</strain>
    </source>
</reference>
<evidence type="ECO:0000313" key="2">
    <source>
        <dbReference type="EMBL" id="GAA2945419.1"/>
    </source>
</evidence>
<feature type="compositionally biased region" description="Basic and acidic residues" evidence="1">
    <location>
        <begin position="19"/>
        <end position="31"/>
    </location>
</feature>
<comment type="caution">
    <text evidence="2">The sequence shown here is derived from an EMBL/GenBank/DDBJ whole genome shotgun (WGS) entry which is preliminary data.</text>
</comment>
<organism evidence="2 3">
    <name type="scientific">Streptomyces enissocaesilis</name>
    <dbReference type="NCBI Taxonomy" id="332589"/>
    <lineage>
        <taxon>Bacteria</taxon>
        <taxon>Bacillati</taxon>
        <taxon>Actinomycetota</taxon>
        <taxon>Actinomycetes</taxon>
        <taxon>Kitasatosporales</taxon>
        <taxon>Streptomycetaceae</taxon>
        <taxon>Streptomyces</taxon>
        <taxon>Streptomyces rochei group</taxon>
    </lineage>
</organism>
<sequence>MVLLGLAESDRLVVVDRGRERRRPGRADRGVTRGGRSGRKVPGVVSAPVSARGCSGVYGSSEVLDWASAREPKGGAGG</sequence>
<dbReference type="Proteomes" id="UP001500403">
    <property type="component" value="Unassembled WGS sequence"/>
</dbReference>
<dbReference type="EMBL" id="BAAAUD010000034">
    <property type="protein sequence ID" value="GAA2945419.1"/>
    <property type="molecule type" value="Genomic_DNA"/>
</dbReference>